<reference evidence="2" key="1">
    <citation type="submission" date="2016-10" db="EMBL/GenBank/DDBJ databases">
        <authorList>
            <person name="Varghese N."/>
            <person name="Submissions S."/>
        </authorList>
    </citation>
    <scope>NUCLEOTIDE SEQUENCE [LARGE SCALE GENOMIC DNA]</scope>
    <source>
        <strain evidence="2">BL47</strain>
    </source>
</reference>
<evidence type="ECO:0000313" key="2">
    <source>
        <dbReference type="Proteomes" id="UP000198704"/>
    </source>
</evidence>
<keyword evidence="2" id="KW-1185">Reference proteome</keyword>
<dbReference type="RefSeq" id="WP_091722623.1">
    <property type="nucleotide sequence ID" value="NZ_FNHS01000029.1"/>
</dbReference>
<gene>
    <name evidence="1" type="ORF">SAMN05216360_12915</name>
</gene>
<dbReference type="OrthoDB" id="9891086at2"/>
<dbReference type="EMBL" id="FNHS01000029">
    <property type="protein sequence ID" value="SDO59431.1"/>
    <property type="molecule type" value="Genomic_DNA"/>
</dbReference>
<evidence type="ECO:0000313" key="1">
    <source>
        <dbReference type="EMBL" id="SDO59431.1"/>
    </source>
</evidence>
<dbReference type="AlphaFoldDB" id="A0A1H0KUH7"/>
<sequence length="77" mass="8485">MTPNLIVRLTALEAARTAVPVLITPEETAEAARRYEVSLHDPEEPDPRAQAYWATATVHQLASNYDAMLKGAPAPWE</sequence>
<name>A0A1H0KUH7_9HYPH</name>
<dbReference type="Proteomes" id="UP000198704">
    <property type="component" value="Unassembled WGS sequence"/>
</dbReference>
<organism evidence="1 2">
    <name type="scientific">Methylobacterium phyllostachyos</name>
    <dbReference type="NCBI Taxonomy" id="582672"/>
    <lineage>
        <taxon>Bacteria</taxon>
        <taxon>Pseudomonadati</taxon>
        <taxon>Pseudomonadota</taxon>
        <taxon>Alphaproteobacteria</taxon>
        <taxon>Hyphomicrobiales</taxon>
        <taxon>Methylobacteriaceae</taxon>
        <taxon>Methylobacterium</taxon>
    </lineage>
</organism>
<protein>
    <submittedName>
        <fullName evidence="1">Uncharacterized protein</fullName>
    </submittedName>
</protein>
<dbReference type="STRING" id="582672.SAMN05216360_12915"/>
<proteinExistence type="predicted"/>
<accession>A0A1H0KUH7</accession>